<proteinExistence type="predicted"/>
<evidence type="ECO:0000313" key="2">
    <source>
        <dbReference type="Proteomes" id="UP000050640"/>
    </source>
</evidence>
<feature type="transmembrane region" description="Helical" evidence="1">
    <location>
        <begin position="153"/>
        <end position="172"/>
    </location>
</feature>
<feature type="transmembrane region" description="Helical" evidence="1">
    <location>
        <begin position="12"/>
        <end position="28"/>
    </location>
</feature>
<feature type="transmembrane region" description="Helical" evidence="1">
    <location>
        <begin position="121"/>
        <end position="141"/>
    </location>
</feature>
<dbReference type="WBParaSite" id="EEL_0000086401-mRNA-1">
    <property type="protein sequence ID" value="EEL_0000086401-mRNA-1"/>
    <property type="gene ID" value="EEL_0000086401"/>
</dbReference>
<accession>A0A0R3RHE4</accession>
<feature type="transmembrane region" description="Helical" evidence="1">
    <location>
        <begin position="88"/>
        <end position="109"/>
    </location>
</feature>
<organism evidence="2 3">
    <name type="scientific">Elaeophora elaphi</name>
    <dbReference type="NCBI Taxonomy" id="1147741"/>
    <lineage>
        <taxon>Eukaryota</taxon>
        <taxon>Metazoa</taxon>
        <taxon>Ecdysozoa</taxon>
        <taxon>Nematoda</taxon>
        <taxon>Chromadorea</taxon>
        <taxon>Rhabditida</taxon>
        <taxon>Spirurina</taxon>
        <taxon>Spiruromorpha</taxon>
        <taxon>Filarioidea</taxon>
        <taxon>Onchocercidae</taxon>
        <taxon>Elaeophora</taxon>
    </lineage>
</organism>
<dbReference type="AlphaFoldDB" id="A0A0R3RHE4"/>
<sequence>MHKRAVVRSNVIALLLGLIEQLLLLMCLPELSEDDRWVRTTEESFSDEYDVCCGGLHSYVASATKLFEKMKRKYRLNFVSSKNSLKSLTWSVMLPLFVLYISFLSYLSGPVGLYIGHVLPIAIYYYRIVIMFLFDIIWAVVSSKERKTILDTVLTVLWFLTAFTYFIGWYVHRKTYKFFSTRWAGYDDGDLIFAAKLRTQGLPVTACNMREYFASINLEHESARQHKEQLEGKKD</sequence>
<name>A0A0R3RHE4_9BILA</name>
<dbReference type="Proteomes" id="UP000050640">
    <property type="component" value="Unplaced"/>
</dbReference>
<protein>
    <submittedName>
        <fullName evidence="3">DUF3810 domain-containing protein</fullName>
    </submittedName>
</protein>
<reference evidence="3" key="1">
    <citation type="submission" date="2017-02" db="UniProtKB">
        <authorList>
            <consortium name="WormBaseParasite"/>
        </authorList>
    </citation>
    <scope>IDENTIFICATION</scope>
</reference>
<keyword evidence="1" id="KW-0812">Transmembrane</keyword>
<keyword evidence="1" id="KW-1133">Transmembrane helix</keyword>
<keyword evidence="1" id="KW-0472">Membrane</keyword>
<keyword evidence="2" id="KW-1185">Reference proteome</keyword>
<evidence type="ECO:0000313" key="3">
    <source>
        <dbReference type="WBParaSite" id="EEL_0000086401-mRNA-1"/>
    </source>
</evidence>
<evidence type="ECO:0000256" key="1">
    <source>
        <dbReference type="SAM" id="Phobius"/>
    </source>
</evidence>